<gene>
    <name evidence="1" type="ORF">S12H4_15607</name>
</gene>
<dbReference type="AlphaFoldDB" id="X1S4F0"/>
<feature type="non-terminal residue" evidence="1">
    <location>
        <position position="1"/>
    </location>
</feature>
<evidence type="ECO:0000313" key="1">
    <source>
        <dbReference type="EMBL" id="GAI87783.1"/>
    </source>
</evidence>
<comment type="caution">
    <text evidence="1">The sequence shown here is derived from an EMBL/GenBank/DDBJ whole genome shotgun (WGS) entry which is preliminary data.</text>
</comment>
<protein>
    <submittedName>
        <fullName evidence="1">Uncharacterized protein</fullName>
    </submittedName>
</protein>
<name>X1S4F0_9ZZZZ</name>
<reference evidence="1" key="1">
    <citation type="journal article" date="2014" name="Front. Microbiol.">
        <title>High frequency of phylogenetically diverse reductive dehalogenase-homologous genes in deep subseafloor sedimentary metagenomes.</title>
        <authorList>
            <person name="Kawai M."/>
            <person name="Futagami T."/>
            <person name="Toyoda A."/>
            <person name="Takaki Y."/>
            <person name="Nishi S."/>
            <person name="Hori S."/>
            <person name="Arai W."/>
            <person name="Tsubouchi T."/>
            <person name="Morono Y."/>
            <person name="Uchiyama I."/>
            <person name="Ito T."/>
            <person name="Fujiyama A."/>
            <person name="Inagaki F."/>
            <person name="Takami H."/>
        </authorList>
    </citation>
    <scope>NUCLEOTIDE SEQUENCE</scope>
    <source>
        <strain evidence="1">Expedition CK06-06</strain>
    </source>
</reference>
<sequence>ETMPKQVVALFSGQKGLSPIPFLGCFYDKIQLT</sequence>
<proteinExistence type="predicted"/>
<organism evidence="1">
    <name type="scientific">marine sediment metagenome</name>
    <dbReference type="NCBI Taxonomy" id="412755"/>
    <lineage>
        <taxon>unclassified sequences</taxon>
        <taxon>metagenomes</taxon>
        <taxon>ecological metagenomes</taxon>
    </lineage>
</organism>
<accession>X1S4F0</accession>
<dbReference type="EMBL" id="BARW01007509">
    <property type="protein sequence ID" value="GAI87783.1"/>
    <property type="molecule type" value="Genomic_DNA"/>
</dbReference>